<reference evidence="2" key="1">
    <citation type="submission" date="2022-08" db="EMBL/GenBank/DDBJ databases">
        <authorList>
            <person name="Marques A."/>
        </authorList>
    </citation>
    <scope>NUCLEOTIDE SEQUENCE</scope>
    <source>
        <strain evidence="2">RhyPub2mFocal</strain>
        <tissue evidence="2">Leaves</tissue>
    </source>
</reference>
<name>A0AAV8DF41_9POAL</name>
<organism evidence="2 3">
    <name type="scientific">Rhynchospora pubera</name>
    <dbReference type="NCBI Taxonomy" id="906938"/>
    <lineage>
        <taxon>Eukaryota</taxon>
        <taxon>Viridiplantae</taxon>
        <taxon>Streptophyta</taxon>
        <taxon>Embryophyta</taxon>
        <taxon>Tracheophyta</taxon>
        <taxon>Spermatophyta</taxon>
        <taxon>Magnoliopsida</taxon>
        <taxon>Liliopsida</taxon>
        <taxon>Poales</taxon>
        <taxon>Cyperaceae</taxon>
        <taxon>Cyperoideae</taxon>
        <taxon>Rhynchosporeae</taxon>
        <taxon>Rhynchospora</taxon>
    </lineage>
</organism>
<protein>
    <submittedName>
        <fullName evidence="2">Protein LAZY 1</fullName>
    </submittedName>
</protein>
<feature type="region of interest" description="Disordered" evidence="1">
    <location>
        <begin position="201"/>
        <end position="225"/>
    </location>
</feature>
<dbReference type="PANTHER" id="PTHR34959:SF3">
    <property type="entry name" value="PROTEIN LAZY 1"/>
    <property type="match status" value="1"/>
</dbReference>
<feature type="compositionally biased region" description="Polar residues" evidence="1">
    <location>
        <begin position="213"/>
        <end position="223"/>
    </location>
</feature>
<dbReference type="InterPro" id="IPR038928">
    <property type="entry name" value="LAZY1"/>
</dbReference>
<dbReference type="GO" id="GO:0009630">
    <property type="term" value="P:gravitropism"/>
    <property type="evidence" value="ECO:0007669"/>
    <property type="project" value="InterPro"/>
</dbReference>
<feature type="compositionally biased region" description="Basic and acidic residues" evidence="1">
    <location>
        <begin position="344"/>
        <end position="359"/>
    </location>
</feature>
<accession>A0AAV8DF41</accession>
<evidence type="ECO:0000313" key="3">
    <source>
        <dbReference type="Proteomes" id="UP001140206"/>
    </source>
</evidence>
<comment type="caution">
    <text evidence="2">The sequence shown here is derived from an EMBL/GenBank/DDBJ whole genome shotgun (WGS) entry which is preliminary data.</text>
</comment>
<dbReference type="EMBL" id="JAMFTS010000004">
    <property type="protein sequence ID" value="KAJ4766011.1"/>
    <property type="molecule type" value="Genomic_DNA"/>
</dbReference>
<evidence type="ECO:0000256" key="1">
    <source>
        <dbReference type="SAM" id="MobiDB-lite"/>
    </source>
</evidence>
<dbReference type="AlphaFoldDB" id="A0AAV8DF41"/>
<proteinExistence type="predicted"/>
<dbReference type="GO" id="GO:2000012">
    <property type="term" value="P:regulation of auxin polar transport"/>
    <property type="evidence" value="ECO:0007669"/>
    <property type="project" value="InterPro"/>
</dbReference>
<gene>
    <name evidence="2" type="ORF">LUZ62_076386</name>
</gene>
<feature type="compositionally biased region" description="Basic and acidic residues" evidence="1">
    <location>
        <begin position="201"/>
        <end position="210"/>
    </location>
</feature>
<feature type="region of interest" description="Disordered" evidence="1">
    <location>
        <begin position="328"/>
        <end position="359"/>
    </location>
</feature>
<feature type="compositionally biased region" description="Basic residues" evidence="1">
    <location>
        <begin position="332"/>
        <end position="343"/>
    </location>
</feature>
<evidence type="ECO:0000313" key="2">
    <source>
        <dbReference type="EMBL" id="KAJ4766011.1"/>
    </source>
</evidence>
<dbReference type="Proteomes" id="UP001140206">
    <property type="component" value="Chromosome 4"/>
</dbReference>
<sequence length="423" mass="46603">MYHHIIVRGAHVKLTYQHRHTRLTIANLQCWIEFQLLGWMHRKFRQNSSDVFSGGGACTCLAARPSLDEPPSHHEFNTFLSLSAATFPPPPDTTDISSVTPDLFSGTLLSIGTFGLFPHSFDEEQYDTTAGTETPIFGLLEPLQTTEPEASEEKLEAGEEKEVAAMVEAIAEKAAEATTESDLMAVTAELEKALAAVAAAEEKEGSEKRVSSARPSSGTSTCPLQGFLFGSPMVDLTAREGEGGKEKRASLGELFMRSRMAELAEEAGEGPDEGGEKGEDKWTARIGLKKMIRLSLRGGSRGSGGSADTNNKLQKILQMFHRKVYPETAATRKNKWAGTRTKKRETSKDQNRSVSKKKSEETECCIANRDISRDANRNVRIPNFNCCSARSFVELDDHRGSLDSSVNREHWIKTDADYLVLEL</sequence>
<keyword evidence="3" id="KW-1185">Reference proteome</keyword>
<dbReference type="PANTHER" id="PTHR34959">
    <property type="entry name" value="PROTEIN LAZY 1"/>
    <property type="match status" value="1"/>
</dbReference>